<protein>
    <submittedName>
        <fullName evidence="1">Uncharacterized protein</fullName>
    </submittedName>
</protein>
<dbReference type="AlphaFoldDB" id="A0A160N579"/>
<dbReference type="KEGG" id="dtx:ATSB10_38270"/>
<organism evidence="1 2">
    <name type="scientific">Dyella thiooxydans</name>
    <dbReference type="NCBI Taxonomy" id="445710"/>
    <lineage>
        <taxon>Bacteria</taxon>
        <taxon>Pseudomonadati</taxon>
        <taxon>Pseudomonadota</taxon>
        <taxon>Gammaproteobacteria</taxon>
        <taxon>Lysobacterales</taxon>
        <taxon>Rhodanobacteraceae</taxon>
        <taxon>Dyella</taxon>
    </lineage>
</organism>
<sequence length="38" mass="4214">MPTPPARNICNNLRAGEVRLCRRRPHPAEKDPPPPAKG</sequence>
<name>A0A160N579_9GAMM</name>
<keyword evidence="2" id="KW-1185">Reference proteome</keyword>
<accession>A0A160N579</accession>
<reference evidence="1 2" key="1">
    <citation type="submission" date="2016-02" db="EMBL/GenBank/DDBJ databases">
        <title>Complete genome sequencing and analysis of ATSB10, Dyella thiooxydans isolated from rhizosphere soil of sunflower (Helianthus annuus L.).</title>
        <authorList>
            <person name="Lee Y."/>
            <person name="Hwangbo K."/>
            <person name="Chung H."/>
            <person name="Yoo J."/>
            <person name="Kim K.Y."/>
            <person name="Sa T.M."/>
            <person name="Um Y."/>
            <person name="Madhaiyan M."/>
        </authorList>
    </citation>
    <scope>NUCLEOTIDE SEQUENCE [LARGE SCALE GENOMIC DNA]</scope>
    <source>
        <strain evidence="1 2">ATSB10</strain>
    </source>
</reference>
<dbReference type="PATRIC" id="fig|445710.3.peg.3822"/>
<proteinExistence type="predicted"/>
<evidence type="ECO:0000313" key="2">
    <source>
        <dbReference type="Proteomes" id="UP000077255"/>
    </source>
</evidence>
<gene>
    <name evidence="1" type="ORF">ATSB10_38270</name>
</gene>
<dbReference type="STRING" id="445710.ATSB10_38270"/>
<dbReference type="EMBL" id="CP014841">
    <property type="protein sequence ID" value="AND71281.1"/>
    <property type="molecule type" value="Genomic_DNA"/>
</dbReference>
<evidence type="ECO:0000313" key="1">
    <source>
        <dbReference type="EMBL" id="AND71281.1"/>
    </source>
</evidence>
<dbReference type="Proteomes" id="UP000077255">
    <property type="component" value="Chromosome"/>
</dbReference>